<protein>
    <submittedName>
        <fullName evidence="4 5">Thioredoxin</fullName>
    </submittedName>
</protein>
<dbReference type="OrthoDB" id="9790390at2"/>
<dbReference type="Proteomes" id="UP000249203">
    <property type="component" value="Unassembled WGS sequence"/>
</dbReference>
<dbReference type="EMBL" id="PIPK01000013">
    <property type="protein sequence ID" value="RUO20517.1"/>
    <property type="molecule type" value="Genomic_DNA"/>
</dbReference>
<dbReference type="InterPro" id="IPR036249">
    <property type="entry name" value="Thioredoxin-like_sf"/>
</dbReference>
<dbReference type="Gene3D" id="3.40.30.10">
    <property type="entry name" value="Glutaredoxin"/>
    <property type="match status" value="1"/>
</dbReference>
<keyword evidence="7" id="KW-1185">Reference proteome</keyword>
<evidence type="ECO:0000256" key="1">
    <source>
        <dbReference type="ARBA" id="ARBA00023157"/>
    </source>
</evidence>
<dbReference type="GO" id="GO:0005829">
    <property type="term" value="C:cytosol"/>
    <property type="evidence" value="ECO:0007669"/>
    <property type="project" value="TreeGrafter"/>
</dbReference>
<sequence>MTDPLVIACPECHKSNRIPADKIGQHPSCGACKARLIRGLPFELTVDTIRPHLQADMPLVIDFWAAWCGPCQQFSRVYEMVAAPFAERARFGSVNTEQQPTLAQSFQIRSLPTLAVFYRGQEIARTQGAMPPQHFHRWLDEVLADTPFSAPS</sequence>
<dbReference type="Pfam" id="PF00085">
    <property type="entry name" value="Thioredoxin"/>
    <property type="match status" value="1"/>
</dbReference>
<dbReference type="PRINTS" id="PR00421">
    <property type="entry name" value="THIOREDOXIN"/>
</dbReference>
<evidence type="ECO:0000313" key="4">
    <source>
        <dbReference type="EMBL" id="RAJ94882.1"/>
    </source>
</evidence>
<reference evidence="4 6" key="2">
    <citation type="submission" date="2018-06" db="EMBL/GenBank/DDBJ databases">
        <title>Genomic Encyclopedia of Type Strains, Phase III (KMG-III): the genomes of soil and plant-associated and newly described type strains.</title>
        <authorList>
            <person name="Whitman W."/>
        </authorList>
    </citation>
    <scope>NUCLEOTIDE SEQUENCE [LARGE SCALE GENOMIC DNA]</scope>
    <source>
        <strain evidence="4 6">CGMCC 1.15366</strain>
    </source>
</reference>
<evidence type="ECO:0000313" key="6">
    <source>
        <dbReference type="Proteomes" id="UP000249203"/>
    </source>
</evidence>
<dbReference type="Gene3D" id="2.30.30.380">
    <property type="entry name" value="Zn-finger domain of Sec23/24"/>
    <property type="match status" value="1"/>
</dbReference>
<dbReference type="PANTHER" id="PTHR45663">
    <property type="entry name" value="GEO12009P1"/>
    <property type="match status" value="1"/>
</dbReference>
<dbReference type="Proteomes" id="UP000287865">
    <property type="component" value="Unassembled WGS sequence"/>
</dbReference>
<evidence type="ECO:0000313" key="5">
    <source>
        <dbReference type="EMBL" id="RUO20517.1"/>
    </source>
</evidence>
<dbReference type="InterPro" id="IPR013766">
    <property type="entry name" value="Thioredoxin_domain"/>
</dbReference>
<keyword evidence="1" id="KW-1015">Disulfide bond</keyword>
<dbReference type="SUPFAM" id="SSF52833">
    <property type="entry name" value="Thioredoxin-like"/>
    <property type="match status" value="1"/>
</dbReference>
<keyword evidence="2" id="KW-0676">Redox-active center</keyword>
<proteinExistence type="predicted"/>
<dbReference type="Pfam" id="PF21352">
    <property type="entry name" value="Zn_ribbon_Thio2"/>
    <property type="match status" value="1"/>
</dbReference>
<dbReference type="NCBIfam" id="NF008229">
    <property type="entry name" value="PRK10996.1"/>
    <property type="match status" value="1"/>
</dbReference>
<dbReference type="AlphaFoldDB" id="A0A327WYP4"/>
<comment type="caution">
    <text evidence="4">The sequence shown here is derived from an EMBL/GenBank/DDBJ whole genome shotgun (WGS) entry which is preliminary data.</text>
</comment>
<dbReference type="CDD" id="cd02947">
    <property type="entry name" value="TRX_family"/>
    <property type="match status" value="1"/>
</dbReference>
<feature type="domain" description="Thioredoxin" evidence="3">
    <location>
        <begin position="20"/>
        <end position="144"/>
    </location>
</feature>
<evidence type="ECO:0000313" key="7">
    <source>
        <dbReference type="Proteomes" id="UP000287865"/>
    </source>
</evidence>
<dbReference type="EMBL" id="QLMD01000013">
    <property type="protein sequence ID" value="RAJ94882.1"/>
    <property type="molecule type" value="Genomic_DNA"/>
</dbReference>
<accession>A0A327WYP4</accession>
<dbReference type="PANTHER" id="PTHR45663:SF40">
    <property type="entry name" value="THIOREDOXIN 2"/>
    <property type="match status" value="1"/>
</dbReference>
<organism evidence="4 6">
    <name type="scientific">Aliidiomarina maris</name>
    <dbReference type="NCBI Taxonomy" id="531312"/>
    <lineage>
        <taxon>Bacteria</taxon>
        <taxon>Pseudomonadati</taxon>
        <taxon>Pseudomonadota</taxon>
        <taxon>Gammaproteobacteria</taxon>
        <taxon>Alteromonadales</taxon>
        <taxon>Idiomarinaceae</taxon>
        <taxon>Aliidiomarina</taxon>
    </lineage>
</organism>
<gene>
    <name evidence="4" type="ORF">B0I24_11336</name>
    <name evidence="5" type="ORF">CWE07_12175</name>
</gene>
<evidence type="ECO:0000259" key="3">
    <source>
        <dbReference type="PROSITE" id="PS51352"/>
    </source>
</evidence>
<dbReference type="PROSITE" id="PS00194">
    <property type="entry name" value="THIOREDOXIN_1"/>
    <property type="match status" value="1"/>
</dbReference>
<dbReference type="PROSITE" id="PS51352">
    <property type="entry name" value="THIOREDOXIN_2"/>
    <property type="match status" value="1"/>
</dbReference>
<dbReference type="InterPro" id="IPR017937">
    <property type="entry name" value="Thioredoxin_CS"/>
</dbReference>
<reference evidence="5 7" key="1">
    <citation type="journal article" date="2018" name="Front. Microbiol.">
        <title>Genome-Based Analysis Reveals the Taxonomy and Diversity of the Family Idiomarinaceae.</title>
        <authorList>
            <person name="Liu Y."/>
            <person name="Lai Q."/>
            <person name="Shao Z."/>
        </authorList>
    </citation>
    <scope>NUCLEOTIDE SEQUENCE [LARGE SCALE GENOMIC DNA]</scope>
    <source>
        <strain evidence="5 7">CF12-14</strain>
    </source>
</reference>
<dbReference type="InterPro" id="IPR049299">
    <property type="entry name" value="Thio2_N"/>
</dbReference>
<name>A0A327WYP4_9GAMM</name>
<dbReference type="GO" id="GO:0015035">
    <property type="term" value="F:protein-disulfide reductase activity"/>
    <property type="evidence" value="ECO:0007669"/>
    <property type="project" value="TreeGrafter"/>
</dbReference>
<evidence type="ECO:0000256" key="2">
    <source>
        <dbReference type="ARBA" id="ARBA00023284"/>
    </source>
</evidence>
<dbReference type="RefSeq" id="WP_111570138.1">
    <property type="nucleotide sequence ID" value="NZ_PIPK01000013.1"/>
</dbReference>